<name>A0ABR7VC93_9FLAO</name>
<organism evidence="2 3">
    <name type="scientific">Maribacter arenosus</name>
    <dbReference type="NCBI Taxonomy" id="1854708"/>
    <lineage>
        <taxon>Bacteria</taxon>
        <taxon>Pseudomonadati</taxon>
        <taxon>Bacteroidota</taxon>
        <taxon>Flavobacteriia</taxon>
        <taxon>Flavobacteriales</taxon>
        <taxon>Flavobacteriaceae</taxon>
        <taxon>Maribacter</taxon>
    </lineage>
</organism>
<dbReference type="SUPFAM" id="SSF56935">
    <property type="entry name" value="Porins"/>
    <property type="match status" value="1"/>
</dbReference>
<comment type="caution">
    <text evidence="2">The sequence shown here is derived from an EMBL/GenBank/DDBJ whole genome shotgun (WGS) entry which is preliminary data.</text>
</comment>
<evidence type="ECO:0000256" key="1">
    <source>
        <dbReference type="SAM" id="SignalP"/>
    </source>
</evidence>
<gene>
    <name evidence="2" type="ORF">HPE63_09910</name>
</gene>
<keyword evidence="3" id="KW-1185">Reference proteome</keyword>
<evidence type="ECO:0000313" key="3">
    <source>
        <dbReference type="Proteomes" id="UP000598350"/>
    </source>
</evidence>
<dbReference type="EMBL" id="JABTCG010000003">
    <property type="protein sequence ID" value="MBD0850983.1"/>
    <property type="molecule type" value="Genomic_DNA"/>
</dbReference>
<dbReference type="Gene3D" id="2.40.160.10">
    <property type="entry name" value="Porin"/>
    <property type="match status" value="1"/>
</dbReference>
<protein>
    <recommendedName>
        <fullName evidence="4">Phosphate-selective porin O and P</fullName>
    </recommendedName>
</protein>
<keyword evidence="1" id="KW-0732">Signal</keyword>
<proteinExistence type="predicted"/>
<evidence type="ECO:0000313" key="2">
    <source>
        <dbReference type="EMBL" id="MBD0850983.1"/>
    </source>
</evidence>
<accession>A0ABR7VC93</accession>
<sequence length="392" mass="43212">MKKPLLIFSILIANLLSAQTKTDSITLDPQKQLNAAQRLLSGNYASAVTMGAYGEMLYNQPNGDNGELDVQRLVLLMGYRFNDKTQFVTEIELEHVEEVFVEQAFVNYNIANNVSLRGGLMLVPMGIINEFHEPTTFNGTERPELDNVIVPTTWRELGIGVNGRFNEISLGYQAYLFNGFKSTLGDGEGGVSGVLRGSDGLRGGRQKGIKSTIDSPTFSTKFDYYGIPGLRLGLSGYFGKTQAADDIEAIEGANIGISMVGLDARYAYERFTARAQFIHASLSDTDEYNTLTGADLGSALQGWYIEGAFNILPTHNDQRLYAFARYEMYDTHASTSGSLVKNDAYNRTDFTTGLTYHIAPGVVLKGDYQFRSNAADNSDVQDRLNFGIGVWF</sequence>
<evidence type="ECO:0008006" key="4">
    <source>
        <dbReference type="Google" id="ProtNLM"/>
    </source>
</evidence>
<dbReference type="Proteomes" id="UP000598350">
    <property type="component" value="Unassembled WGS sequence"/>
</dbReference>
<dbReference type="InterPro" id="IPR023614">
    <property type="entry name" value="Porin_dom_sf"/>
</dbReference>
<reference evidence="2 3" key="1">
    <citation type="submission" date="2020-05" db="EMBL/GenBank/DDBJ databases">
        <title>The draft genome sequence of Maribacter arenosus CAU 1321.</title>
        <authorList>
            <person name="Mu L."/>
        </authorList>
    </citation>
    <scope>NUCLEOTIDE SEQUENCE [LARGE SCALE GENOMIC DNA]</scope>
    <source>
        <strain evidence="2 3">CAU 1321</strain>
    </source>
</reference>
<dbReference type="RefSeq" id="WP_188314107.1">
    <property type="nucleotide sequence ID" value="NZ_JABTCG010000003.1"/>
</dbReference>
<feature type="signal peptide" evidence="1">
    <location>
        <begin position="1"/>
        <end position="18"/>
    </location>
</feature>
<feature type="chain" id="PRO_5047524216" description="Phosphate-selective porin O and P" evidence="1">
    <location>
        <begin position="19"/>
        <end position="392"/>
    </location>
</feature>